<dbReference type="InterPro" id="IPR012337">
    <property type="entry name" value="RNaseH-like_sf"/>
</dbReference>
<evidence type="ECO:0000313" key="2">
    <source>
        <dbReference type="EMBL" id="SDB95733.1"/>
    </source>
</evidence>
<protein>
    <recommendedName>
        <fullName evidence="1">Predicted 3'-5' exonuclease PolB-like domain-containing protein</fullName>
    </recommendedName>
</protein>
<organism evidence="2 3">
    <name type="scientific">Williamwhitmania taraxaci</name>
    <dbReference type="NCBI Taxonomy" id="1640674"/>
    <lineage>
        <taxon>Bacteria</taxon>
        <taxon>Pseudomonadati</taxon>
        <taxon>Bacteroidota</taxon>
        <taxon>Bacteroidia</taxon>
        <taxon>Bacteroidales</taxon>
        <taxon>Williamwhitmaniaceae</taxon>
        <taxon>Williamwhitmania</taxon>
    </lineage>
</organism>
<gene>
    <name evidence="2" type="ORF">SAMN05216323_101229</name>
</gene>
<dbReference type="EMBL" id="FMYP01000012">
    <property type="protein sequence ID" value="SDB95733.1"/>
    <property type="molecule type" value="Genomic_DNA"/>
</dbReference>
<dbReference type="STRING" id="1640674.SAMN05216323_101229"/>
<evidence type="ECO:0000313" key="3">
    <source>
        <dbReference type="Proteomes" id="UP000199452"/>
    </source>
</evidence>
<dbReference type="InterPro" id="IPR036397">
    <property type="entry name" value="RNaseH_sf"/>
</dbReference>
<dbReference type="CDD" id="cd05782">
    <property type="entry name" value="DNA_polB_like1_exo"/>
    <property type="match status" value="1"/>
</dbReference>
<feature type="domain" description="Predicted 3'-5' exonuclease PolB-like" evidence="1">
    <location>
        <begin position="63"/>
        <end position="226"/>
    </location>
</feature>
<reference evidence="2 3" key="1">
    <citation type="submission" date="2016-09" db="EMBL/GenBank/DDBJ databases">
        <authorList>
            <person name="Capua I."/>
            <person name="De Benedictis P."/>
            <person name="Joannis T."/>
            <person name="Lombin L.H."/>
            <person name="Cattoli G."/>
        </authorList>
    </citation>
    <scope>NUCLEOTIDE SEQUENCE [LARGE SCALE GENOMIC DNA]</scope>
    <source>
        <strain evidence="2 3">A7P-90m</strain>
    </source>
</reference>
<dbReference type="Proteomes" id="UP000199452">
    <property type="component" value="Unassembled WGS sequence"/>
</dbReference>
<dbReference type="RefSeq" id="WP_092436458.1">
    <property type="nucleotide sequence ID" value="NZ_FMYP01000012.1"/>
</dbReference>
<sequence length="245" mass="28220">MLYDLKVENILFLDIETVPAVSTYSELPDAFKLLWDKKALQLKKEEDQTPENLYGRAGIYAEFGRIVCISAGFVFFKKKIPYFRLKSFYNQVEADLLLDFATLLNRFGSKKGALLCAHNGKEFDFPYIARRMLVNGVKLPTLLDVAGKKPWEVSFLDTMELWKFGDYKHYTSLNLLANLFGIPTPKDDIDGSMVADVYYKTGDIERIARYCEKDVITIAQLFRRYRNEDTIPADNIESAESDLDR</sequence>
<dbReference type="AlphaFoldDB" id="A0A1G6HNL2"/>
<dbReference type="InterPro" id="IPR019288">
    <property type="entry name" value="3'-5'_exonuclease_PolB-like"/>
</dbReference>
<dbReference type="SUPFAM" id="SSF53098">
    <property type="entry name" value="Ribonuclease H-like"/>
    <property type="match status" value="1"/>
</dbReference>
<dbReference type="GO" id="GO:0003676">
    <property type="term" value="F:nucleic acid binding"/>
    <property type="evidence" value="ECO:0007669"/>
    <property type="project" value="InterPro"/>
</dbReference>
<name>A0A1G6HNL2_9BACT</name>
<accession>A0A1G6HNL2</accession>
<dbReference type="Pfam" id="PF10108">
    <property type="entry name" value="DNA_pol_B_exo2"/>
    <property type="match status" value="1"/>
</dbReference>
<keyword evidence="3" id="KW-1185">Reference proteome</keyword>
<evidence type="ECO:0000259" key="1">
    <source>
        <dbReference type="Pfam" id="PF10108"/>
    </source>
</evidence>
<dbReference type="OrthoDB" id="9773351at2"/>
<proteinExistence type="predicted"/>
<dbReference type="Gene3D" id="3.30.420.10">
    <property type="entry name" value="Ribonuclease H-like superfamily/Ribonuclease H"/>
    <property type="match status" value="1"/>
</dbReference>